<dbReference type="InterPro" id="IPR036291">
    <property type="entry name" value="NAD(P)-bd_dom_sf"/>
</dbReference>
<dbReference type="InterPro" id="IPR014043">
    <property type="entry name" value="Acyl_transferase_dom"/>
</dbReference>
<dbReference type="GO" id="GO:0006633">
    <property type="term" value="P:fatty acid biosynthetic process"/>
    <property type="evidence" value="ECO:0007669"/>
    <property type="project" value="TreeGrafter"/>
</dbReference>
<accession>A0A4D4KQR2</accession>
<dbReference type="SUPFAM" id="SSF55048">
    <property type="entry name" value="Probable ACP-binding domain of malonyl-CoA ACP transacylase"/>
    <property type="match status" value="1"/>
</dbReference>
<proteinExistence type="predicted"/>
<keyword evidence="6" id="KW-0012">Acyltransferase</keyword>
<dbReference type="Gene3D" id="3.30.70.3290">
    <property type="match status" value="1"/>
</dbReference>
<evidence type="ECO:0000256" key="1">
    <source>
        <dbReference type="ARBA" id="ARBA00022450"/>
    </source>
</evidence>
<feature type="domain" description="Carrier" evidence="7">
    <location>
        <begin position="861"/>
        <end position="936"/>
    </location>
</feature>
<dbReference type="InterPro" id="IPR016035">
    <property type="entry name" value="Acyl_Trfase/lysoPLipase"/>
</dbReference>
<dbReference type="InterPro" id="IPR016036">
    <property type="entry name" value="Malonyl_transacylase_ACP-bd"/>
</dbReference>
<evidence type="ECO:0000256" key="2">
    <source>
        <dbReference type="ARBA" id="ARBA00022553"/>
    </source>
</evidence>
<dbReference type="SUPFAM" id="SSF47336">
    <property type="entry name" value="ACP-like"/>
    <property type="match status" value="1"/>
</dbReference>
<dbReference type="Gene3D" id="1.10.1200.10">
    <property type="entry name" value="ACP-like"/>
    <property type="match status" value="1"/>
</dbReference>
<dbReference type="EMBL" id="BJHW01000001">
    <property type="protein sequence ID" value="GDY50982.1"/>
    <property type="molecule type" value="Genomic_DNA"/>
</dbReference>
<protein>
    <recommendedName>
        <fullName evidence="7">Carrier domain-containing protein</fullName>
    </recommendedName>
</protein>
<dbReference type="PROSITE" id="PS50075">
    <property type="entry name" value="CARRIER"/>
    <property type="match status" value="1"/>
</dbReference>
<keyword evidence="4" id="KW-0045">Antibiotic biosynthesis</keyword>
<dbReference type="InterPro" id="IPR050091">
    <property type="entry name" value="PKS_NRPS_Biosynth_Enz"/>
</dbReference>
<reference evidence="8 9" key="1">
    <citation type="journal article" date="2020" name="Int. J. Syst. Evol. Microbiol.">
        <title>Reclassification of Streptomyces castelarensis and Streptomyces sporoclivatus as later heterotypic synonyms of Streptomyces antimycoticus.</title>
        <authorList>
            <person name="Komaki H."/>
            <person name="Tamura T."/>
        </authorList>
    </citation>
    <scope>NUCLEOTIDE SEQUENCE [LARGE SCALE GENOMIC DNA]</scope>
    <source>
        <strain evidence="8 9">NBRC 13459</strain>
    </source>
</reference>
<keyword evidence="5" id="KW-0511">Multifunctional enzyme</keyword>
<organism evidence="8 9">
    <name type="scientific">Streptomyces violaceusniger</name>
    <dbReference type="NCBI Taxonomy" id="68280"/>
    <lineage>
        <taxon>Bacteria</taxon>
        <taxon>Bacillati</taxon>
        <taxon>Actinomycetota</taxon>
        <taxon>Actinomycetes</taxon>
        <taxon>Kitasatosporales</taxon>
        <taxon>Streptomycetaceae</taxon>
        <taxon>Streptomyces</taxon>
        <taxon>Streptomyces violaceusniger group</taxon>
    </lineage>
</organism>
<dbReference type="Pfam" id="PF18369">
    <property type="entry name" value="PKS_DE"/>
    <property type="match status" value="1"/>
</dbReference>
<dbReference type="SMART" id="SM00823">
    <property type="entry name" value="PKS_PP"/>
    <property type="match status" value="1"/>
</dbReference>
<dbReference type="InterPro" id="IPR013968">
    <property type="entry name" value="PKS_KR"/>
</dbReference>
<dbReference type="Proteomes" id="UP000301309">
    <property type="component" value="Unassembled WGS sequence"/>
</dbReference>
<dbReference type="InterPro" id="IPR001227">
    <property type="entry name" value="Ac_transferase_dom_sf"/>
</dbReference>
<dbReference type="Pfam" id="PF00698">
    <property type="entry name" value="Acyl_transf_1"/>
    <property type="match status" value="1"/>
</dbReference>
<dbReference type="SMART" id="SM01294">
    <property type="entry name" value="PKS_PP_betabranch"/>
    <property type="match status" value="1"/>
</dbReference>
<dbReference type="GO" id="GO:0004312">
    <property type="term" value="F:fatty acid synthase activity"/>
    <property type="evidence" value="ECO:0007669"/>
    <property type="project" value="TreeGrafter"/>
</dbReference>
<dbReference type="Gene3D" id="3.40.366.10">
    <property type="entry name" value="Malonyl-Coenzyme A Acyl Carrier Protein, domain 2"/>
    <property type="match status" value="1"/>
</dbReference>
<name>A0A4D4KQR2_STRVO</name>
<dbReference type="InterPro" id="IPR020806">
    <property type="entry name" value="PKS_PP-bd"/>
</dbReference>
<evidence type="ECO:0000313" key="9">
    <source>
        <dbReference type="Proteomes" id="UP000301309"/>
    </source>
</evidence>
<dbReference type="GO" id="GO:0017000">
    <property type="term" value="P:antibiotic biosynthetic process"/>
    <property type="evidence" value="ECO:0007669"/>
    <property type="project" value="UniProtKB-KW"/>
</dbReference>
<dbReference type="InterPro" id="IPR036736">
    <property type="entry name" value="ACP-like_sf"/>
</dbReference>
<gene>
    <name evidence="8" type="ORF">SVIO_016050</name>
</gene>
<dbReference type="PANTHER" id="PTHR43775">
    <property type="entry name" value="FATTY ACID SYNTHASE"/>
    <property type="match status" value="1"/>
</dbReference>
<comment type="caution">
    <text evidence="8">The sequence shown here is derived from an EMBL/GenBank/DDBJ whole genome shotgun (WGS) entry which is preliminary data.</text>
</comment>
<evidence type="ECO:0000256" key="4">
    <source>
        <dbReference type="ARBA" id="ARBA00023194"/>
    </source>
</evidence>
<dbReference type="Gene3D" id="3.40.50.720">
    <property type="entry name" value="NAD(P)-binding Rossmann-like Domain"/>
    <property type="match status" value="1"/>
</dbReference>
<keyword evidence="1" id="KW-0596">Phosphopantetheine</keyword>
<dbReference type="Pfam" id="PF00550">
    <property type="entry name" value="PP-binding"/>
    <property type="match status" value="1"/>
</dbReference>
<dbReference type="InterPro" id="IPR041618">
    <property type="entry name" value="PKS_DE"/>
</dbReference>
<keyword evidence="9" id="KW-1185">Reference proteome</keyword>
<dbReference type="InterPro" id="IPR057326">
    <property type="entry name" value="KR_dom"/>
</dbReference>
<dbReference type="FunFam" id="1.10.1200.10:FF:000007">
    <property type="entry name" value="Probable polyketide synthase pks17"/>
    <property type="match status" value="1"/>
</dbReference>
<keyword evidence="2" id="KW-0597">Phosphoprotein</keyword>
<evidence type="ECO:0000256" key="6">
    <source>
        <dbReference type="ARBA" id="ARBA00023315"/>
    </source>
</evidence>
<evidence type="ECO:0000256" key="3">
    <source>
        <dbReference type="ARBA" id="ARBA00022679"/>
    </source>
</evidence>
<dbReference type="InterPro" id="IPR009081">
    <property type="entry name" value="PP-bd_ACP"/>
</dbReference>
<dbReference type="SUPFAM" id="SSF51735">
    <property type="entry name" value="NAD(P)-binding Rossmann-fold domains"/>
    <property type="match status" value="2"/>
</dbReference>
<dbReference type="GO" id="GO:0031177">
    <property type="term" value="F:phosphopantetheine binding"/>
    <property type="evidence" value="ECO:0007669"/>
    <property type="project" value="InterPro"/>
</dbReference>
<keyword evidence="3" id="KW-0808">Transferase</keyword>
<evidence type="ECO:0000259" key="7">
    <source>
        <dbReference type="PROSITE" id="PS50075"/>
    </source>
</evidence>
<dbReference type="SMART" id="SM00827">
    <property type="entry name" value="PKS_AT"/>
    <property type="match status" value="1"/>
</dbReference>
<dbReference type="Gene3D" id="6.10.140.1830">
    <property type="match status" value="1"/>
</dbReference>
<sequence>MEGAPVVGVPVGGGLGVVFAGQGSQRLGMGRGLYEAYPVFAAAWDEVCAQLDRYVDRPLGEVVWGEDAELIGETVYAQTGLFALEVALYRLISSWGIRADYLLGHSIGELAAAYVAGVWSLEDAAKVVAARGRLMQALPSGGAMVAVAAAEDEVRALLTDGVALAAVNGPEAVVLSGDADAVQSVVDVLAGRGVRTRRLRVSHAFHSARMDGMLAEFGEVLRSVEFRDPDLPIVSNVSGGVAGEELCSPEYWVSHVRETVRFADGLETLRELGVGSFLELGPDGTLSALADGDGLPVLRRDRPEPLTVMAALGGLYVRGVEVEWDAVFPGARRVDLPTYAFRRERFWLESPSAEPATSAVDAAFWAAVERGDLGSFGIDAEQPLSAALPVLSSWRRARQEQSVIDGWRYRLGWTPIPAVSGTPGLTGTWLLVAEPGGGADDLVGAMRAAGAEVRTVTVAEVAEAAWREAPETVPATAGVVSMLPVEETVALLQTLRTSAPLWCVTRGAVSVVDGDVVDPDQAGIWGLGRVIGLEHPDRWGGLIDLPAELDDRTGKALVGVLAGGTGEDQIAIRVTGTWGARLMRATPAGGVGGAPAVWRGRGTALVTGGTGALGRQVARWLVDSGVERVVLASRRGAEAPGAAGLVGELGSRVRVVACDVADREGLAALVGTIPDLRTVVHAAGVLDDGVLEALTRERIRAVMRVKADGARHLHELTRDLDLDAFVLFSSAAGTVGNAGQGSYAAANAVLDGLAQRRRAEGLVATSVAWGAWADSGMAAAQRQLPGMPPELAVAALQRSLAEDETALMIADVEWSSFGSRFTAVRPSPLLSELLPRTTAPMEPVEELATRLRGMSRLERDRAVLELVRTHVAAVLGHAKPASVDPSRTFQEVGFDSLTAVELRNRLATATGVPFPASVIFDYPTPAALADHVRTRFVPDAGEGEDEDEGGTTSVLDELTRLEAVLSDLSPSDVAGVEVAAKIKSLLSHWGAATNSDIEVDSATDEEMFDLLGKEFGIS</sequence>
<evidence type="ECO:0000313" key="8">
    <source>
        <dbReference type="EMBL" id="GDY50982.1"/>
    </source>
</evidence>
<dbReference type="SUPFAM" id="SSF52151">
    <property type="entry name" value="FabD/lysophospholipase-like"/>
    <property type="match status" value="1"/>
</dbReference>
<dbReference type="PROSITE" id="PS00012">
    <property type="entry name" value="PHOSPHOPANTETHEINE"/>
    <property type="match status" value="1"/>
</dbReference>
<evidence type="ECO:0000256" key="5">
    <source>
        <dbReference type="ARBA" id="ARBA00023268"/>
    </source>
</evidence>
<dbReference type="PANTHER" id="PTHR43775:SF51">
    <property type="entry name" value="INACTIVE PHENOLPHTHIOCEROL SYNTHESIS POLYKETIDE SYNTHASE TYPE I PKS1-RELATED"/>
    <property type="match status" value="1"/>
</dbReference>
<dbReference type="CDD" id="cd08952">
    <property type="entry name" value="KR_1_SDR_x"/>
    <property type="match status" value="1"/>
</dbReference>
<dbReference type="AlphaFoldDB" id="A0A4D4KQR2"/>
<dbReference type="Pfam" id="PF08659">
    <property type="entry name" value="KR"/>
    <property type="match status" value="1"/>
</dbReference>
<dbReference type="SMART" id="SM00822">
    <property type="entry name" value="PKS_KR"/>
    <property type="match status" value="1"/>
</dbReference>
<dbReference type="InterPro" id="IPR006162">
    <property type="entry name" value="Ppantetheine_attach_site"/>
</dbReference>